<evidence type="ECO:0000256" key="1">
    <source>
        <dbReference type="SAM" id="Phobius"/>
    </source>
</evidence>
<keyword evidence="1" id="KW-1133">Transmembrane helix</keyword>
<evidence type="ECO:0000313" key="2">
    <source>
        <dbReference type="EMBL" id="HGW93383.1"/>
    </source>
</evidence>
<gene>
    <name evidence="2" type="ORF">ENR47_03725</name>
</gene>
<name>A0A832H219_9CYAN</name>
<feature type="transmembrane region" description="Helical" evidence="1">
    <location>
        <begin position="47"/>
        <end position="72"/>
    </location>
</feature>
<feature type="transmembrane region" description="Helical" evidence="1">
    <location>
        <begin position="106"/>
        <end position="127"/>
    </location>
</feature>
<reference evidence="2" key="1">
    <citation type="journal article" date="2020" name="mSystems">
        <title>Genome- and Community-Level Interaction Insights into Carbon Utilization and Element Cycling Functions of Hydrothermarchaeota in Hydrothermal Sediment.</title>
        <authorList>
            <person name="Zhou Z."/>
            <person name="Liu Y."/>
            <person name="Xu W."/>
            <person name="Pan J."/>
            <person name="Luo Z.H."/>
            <person name="Li M."/>
        </authorList>
    </citation>
    <scope>NUCLEOTIDE SEQUENCE [LARGE SCALE GENOMIC DNA]</scope>
    <source>
        <strain evidence="2">SpSt-402</strain>
    </source>
</reference>
<keyword evidence="1" id="KW-0812">Transmembrane</keyword>
<accession>A0A832H219</accession>
<keyword evidence="1" id="KW-0472">Membrane</keyword>
<dbReference type="AlphaFoldDB" id="A0A832H219"/>
<comment type="caution">
    <text evidence="2">The sequence shown here is derived from an EMBL/GenBank/DDBJ whole genome shotgun (WGS) entry which is preliminary data.</text>
</comment>
<dbReference type="EMBL" id="DSRD01000235">
    <property type="protein sequence ID" value="HGW93383.1"/>
    <property type="molecule type" value="Genomic_DNA"/>
</dbReference>
<sequence>MAVNYQGKIITLWIVFLLGMLFHTQLGLMPLFHNESIVTSDTHGTGIAWILWLMLSFFVVPMITIITTLFAGSRRYRQFHFGITIFYSIMNLLHVVSDLLVQPIAWYQIALMIVLLLIGFLLNLVAFQWMQERPTSKLYQ</sequence>
<proteinExistence type="predicted"/>
<feature type="transmembrane region" description="Helical" evidence="1">
    <location>
        <begin position="79"/>
        <end position="100"/>
    </location>
</feature>
<feature type="transmembrane region" description="Helical" evidence="1">
    <location>
        <begin position="12"/>
        <end position="32"/>
    </location>
</feature>
<organism evidence="2">
    <name type="scientific">Oscillatoriales cyanobacterium SpSt-402</name>
    <dbReference type="NCBI Taxonomy" id="2282168"/>
    <lineage>
        <taxon>Bacteria</taxon>
        <taxon>Bacillati</taxon>
        <taxon>Cyanobacteriota</taxon>
        <taxon>Cyanophyceae</taxon>
        <taxon>Oscillatoriophycideae</taxon>
        <taxon>Oscillatoriales</taxon>
    </lineage>
</organism>
<protein>
    <submittedName>
        <fullName evidence="2">Uncharacterized protein</fullName>
    </submittedName>
</protein>